<dbReference type="Gene3D" id="3.90.1590.10">
    <property type="entry name" value="glutathione-dependent formaldehyde- activating enzyme (gfa)"/>
    <property type="match status" value="1"/>
</dbReference>
<comment type="similarity">
    <text evidence="1">Belongs to the Gfa family.</text>
</comment>
<accession>A0A7C8MAW7</accession>
<reference evidence="6 7" key="1">
    <citation type="submission" date="2020-01" db="EMBL/GenBank/DDBJ databases">
        <authorList>
            <consortium name="DOE Joint Genome Institute"/>
            <person name="Haridas S."/>
            <person name="Albert R."/>
            <person name="Binder M."/>
            <person name="Bloem J."/>
            <person name="Labutti K."/>
            <person name="Salamov A."/>
            <person name="Andreopoulos B."/>
            <person name="Baker S.E."/>
            <person name="Barry K."/>
            <person name="Bills G."/>
            <person name="Bluhm B.H."/>
            <person name="Cannon C."/>
            <person name="Castanera R."/>
            <person name="Culley D.E."/>
            <person name="Daum C."/>
            <person name="Ezra D."/>
            <person name="Gonzalez J.B."/>
            <person name="Henrissat B."/>
            <person name="Kuo A."/>
            <person name="Liang C."/>
            <person name="Lipzen A."/>
            <person name="Lutzoni F."/>
            <person name="Magnuson J."/>
            <person name="Mondo S."/>
            <person name="Nolan M."/>
            <person name="Ohm R."/>
            <person name="Pangilinan J."/>
            <person name="Park H.-J.H."/>
            <person name="Ramirez L."/>
            <person name="Alfaro M."/>
            <person name="Sun H."/>
            <person name="Tritt A."/>
            <person name="Yoshinaga Y."/>
            <person name="Zwiers L.-H.L."/>
            <person name="Turgeon B.G."/>
            <person name="Goodwin S.B."/>
            <person name="Spatafora J.W."/>
            <person name="Crous P.W."/>
            <person name="Grigoriev I.V."/>
        </authorList>
    </citation>
    <scope>NUCLEOTIDE SEQUENCE [LARGE SCALE GENOMIC DNA]</scope>
    <source>
        <strain evidence="6 7">CBS 611.86</strain>
    </source>
</reference>
<sequence>MTAEGHCNCKAITVKMPTLPEQTYLCYCSNCRRSGSSAFGANYFMDRADIELLDPKGQLKSYRDSGTKSGNTITRQFCGTCGCPVLTIGAGDSSKVIVKSGLFDHIPEPAAQQFFTEQKASWVEFKKLGDKGHA</sequence>
<dbReference type="SUPFAM" id="SSF51316">
    <property type="entry name" value="Mss4-like"/>
    <property type="match status" value="1"/>
</dbReference>
<evidence type="ECO:0000256" key="4">
    <source>
        <dbReference type="ARBA" id="ARBA00023239"/>
    </source>
</evidence>
<proteinExistence type="inferred from homology"/>
<feature type="domain" description="CENP-V/GFA" evidence="5">
    <location>
        <begin position="3"/>
        <end position="124"/>
    </location>
</feature>
<evidence type="ECO:0000256" key="1">
    <source>
        <dbReference type="ARBA" id="ARBA00005495"/>
    </source>
</evidence>
<keyword evidence="3" id="KW-0862">Zinc</keyword>
<protein>
    <submittedName>
        <fullName evidence="6">Mss4-like protein</fullName>
    </submittedName>
</protein>
<dbReference type="Pfam" id="PF04828">
    <property type="entry name" value="GFA"/>
    <property type="match status" value="1"/>
</dbReference>
<keyword evidence="7" id="KW-1185">Reference proteome</keyword>
<keyword evidence="4" id="KW-0456">Lyase</keyword>
<dbReference type="PANTHER" id="PTHR33337">
    <property type="entry name" value="GFA DOMAIN-CONTAINING PROTEIN"/>
    <property type="match status" value="1"/>
</dbReference>
<dbReference type="Proteomes" id="UP000481861">
    <property type="component" value="Unassembled WGS sequence"/>
</dbReference>
<dbReference type="GO" id="GO:0046872">
    <property type="term" value="F:metal ion binding"/>
    <property type="evidence" value="ECO:0007669"/>
    <property type="project" value="UniProtKB-KW"/>
</dbReference>
<dbReference type="EMBL" id="JAADJZ010000007">
    <property type="protein sequence ID" value="KAF2873556.1"/>
    <property type="molecule type" value="Genomic_DNA"/>
</dbReference>
<dbReference type="GO" id="GO:0016846">
    <property type="term" value="F:carbon-sulfur lyase activity"/>
    <property type="evidence" value="ECO:0007669"/>
    <property type="project" value="InterPro"/>
</dbReference>
<evidence type="ECO:0000259" key="5">
    <source>
        <dbReference type="PROSITE" id="PS51891"/>
    </source>
</evidence>
<comment type="caution">
    <text evidence="6">The sequence shown here is derived from an EMBL/GenBank/DDBJ whole genome shotgun (WGS) entry which is preliminary data.</text>
</comment>
<dbReference type="AlphaFoldDB" id="A0A7C8MAW7"/>
<organism evidence="6 7">
    <name type="scientific">Massariosphaeria phaeospora</name>
    <dbReference type="NCBI Taxonomy" id="100035"/>
    <lineage>
        <taxon>Eukaryota</taxon>
        <taxon>Fungi</taxon>
        <taxon>Dikarya</taxon>
        <taxon>Ascomycota</taxon>
        <taxon>Pezizomycotina</taxon>
        <taxon>Dothideomycetes</taxon>
        <taxon>Pleosporomycetidae</taxon>
        <taxon>Pleosporales</taxon>
        <taxon>Pleosporales incertae sedis</taxon>
        <taxon>Massariosphaeria</taxon>
    </lineage>
</organism>
<dbReference type="PANTHER" id="PTHR33337:SF40">
    <property type="entry name" value="CENP-V_GFA DOMAIN-CONTAINING PROTEIN-RELATED"/>
    <property type="match status" value="1"/>
</dbReference>
<evidence type="ECO:0000256" key="3">
    <source>
        <dbReference type="ARBA" id="ARBA00022833"/>
    </source>
</evidence>
<evidence type="ECO:0000313" key="7">
    <source>
        <dbReference type="Proteomes" id="UP000481861"/>
    </source>
</evidence>
<evidence type="ECO:0000256" key="2">
    <source>
        <dbReference type="ARBA" id="ARBA00022723"/>
    </source>
</evidence>
<name>A0A7C8MAW7_9PLEO</name>
<dbReference type="InterPro" id="IPR011057">
    <property type="entry name" value="Mss4-like_sf"/>
</dbReference>
<dbReference type="OrthoDB" id="2212170at2759"/>
<dbReference type="InterPro" id="IPR006913">
    <property type="entry name" value="CENP-V/GFA"/>
</dbReference>
<dbReference type="PROSITE" id="PS51891">
    <property type="entry name" value="CENP_V_GFA"/>
    <property type="match status" value="1"/>
</dbReference>
<evidence type="ECO:0000313" key="6">
    <source>
        <dbReference type="EMBL" id="KAF2873556.1"/>
    </source>
</evidence>
<gene>
    <name evidence="6" type="ORF">BDV95DRAFT_567262</name>
</gene>
<keyword evidence="2" id="KW-0479">Metal-binding</keyword>